<proteinExistence type="predicted"/>
<keyword evidence="1" id="KW-0175">Coiled coil</keyword>
<reference evidence="3" key="1">
    <citation type="journal article" date="2023" name="G3 (Bethesda)">
        <title>Whole genome assemblies of Zophobas morio and Tenebrio molitor.</title>
        <authorList>
            <person name="Kaur S."/>
            <person name="Stinson S.A."/>
            <person name="diCenzo G.C."/>
        </authorList>
    </citation>
    <scope>NUCLEOTIDE SEQUENCE</scope>
    <source>
        <strain evidence="3">QUZm001</strain>
    </source>
</reference>
<accession>A0AA38HKX7</accession>
<evidence type="ECO:0000313" key="3">
    <source>
        <dbReference type="EMBL" id="KAJ3639588.1"/>
    </source>
</evidence>
<feature type="coiled-coil region" evidence="1">
    <location>
        <begin position="61"/>
        <end position="88"/>
    </location>
</feature>
<protein>
    <recommendedName>
        <fullName evidence="5">Reverse transcriptase domain-containing protein</fullName>
    </recommendedName>
</protein>
<sequence>MSVAYSIVPYGASIWWKAIEIKRNADGLRRLQRRMALRISAGYRTTSTDALLVVAGMPPIELTVEERVRRAKKEKRSVEEERHETVKRWQRQFGQISKGKWTRKLKPEATPWYYRDHGEKNHFLTQLPGFQPVSPQNREDSQRNGQCGSQIETAEHLFLECEKWRSERESMRQKISSDINTDEIGGHMIRTGKQWDAVSEFTTRVLKRKMNEAKATNARNMGKMRHGRSTTPSKKCQHNFGGVKQQLVGKGF</sequence>
<evidence type="ECO:0008006" key="5">
    <source>
        <dbReference type="Google" id="ProtNLM"/>
    </source>
</evidence>
<dbReference type="Proteomes" id="UP001168821">
    <property type="component" value="Unassembled WGS sequence"/>
</dbReference>
<evidence type="ECO:0000313" key="4">
    <source>
        <dbReference type="Proteomes" id="UP001168821"/>
    </source>
</evidence>
<evidence type="ECO:0000256" key="2">
    <source>
        <dbReference type="SAM" id="MobiDB-lite"/>
    </source>
</evidence>
<gene>
    <name evidence="3" type="ORF">Zmor_002939</name>
</gene>
<evidence type="ECO:0000256" key="1">
    <source>
        <dbReference type="SAM" id="Coils"/>
    </source>
</evidence>
<name>A0AA38HKX7_9CUCU</name>
<dbReference type="EMBL" id="JALNTZ010000010">
    <property type="protein sequence ID" value="KAJ3639588.1"/>
    <property type="molecule type" value="Genomic_DNA"/>
</dbReference>
<keyword evidence="4" id="KW-1185">Reference proteome</keyword>
<comment type="caution">
    <text evidence="3">The sequence shown here is derived from an EMBL/GenBank/DDBJ whole genome shotgun (WGS) entry which is preliminary data.</text>
</comment>
<organism evidence="3 4">
    <name type="scientific">Zophobas morio</name>
    <dbReference type="NCBI Taxonomy" id="2755281"/>
    <lineage>
        <taxon>Eukaryota</taxon>
        <taxon>Metazoa</taxon>
        <taxon>Ecdysozoa</taxon>
        <taxon>Arthropoda</taxon>
        <taxon>Hexapoda</taxon>
        <taxon>Insecta</taxon>
        <taxon>Pterygota</taxon>
        <taxon>Neoptera</taxon>
        <taxon>Endopterygota</taxon>
        <taxon>Coleoptera</taxon>
        <taxon>Polyphaga</taxon>
        <taxon>Cucujiformia</taxon>
        <taxon>Tenebrionidae</taxon>
        <taxon>Zophobas</taxon>
    </lineage>
</organism>
<dbReference type="AlphaFoldDB" id="A0AA38HKX7"/>
<feature type="region of interest" description="Disordered" evidence="2">
    <location>
        <begin position="126"/>
        <end position="146"/>
    </location>
</feature>